<name>A0A5D0GI89_9FLAO</name>
<comment type="caution">
    <text evidence="2">The sequence shown here is derived from an EMBL/GenBank/DDBJ whole genome shotgun (WGS) entry which is preliminary data.</text>
</comment>
<keyword evidence="1" id="KW-0812">Transmembrane</keyword>
<keyword evidence="1" id="KW-0472">Membrane</keyword>
<reference evidence="2 3" key="1">
    <citation type="submission" date="2019-08" db="EMBL/GenBank/DDBJ databases">
        <title>Formosa sediminis sp. nov., isolated from marine sediment.</title>
        <authorList>
            <person name="Cao W.R."/>
        </authorList>
    </citation>
    <scope>NUCLEOTIDE SEQUENCE [LARGE SCALE GENOMIC DNA]</scope>
    <source>
        <strain evidence="2 3">1494</strain>
    </source>
</reference>
<proteinExistence type="predicted"/>
<protein>
    <submittedName>
        <fullName evidence="2">Uncharacterized protein</fullName>
    </submittedName>
</protein>
<organism evidence="2 3">
    <name type="scientific">Formosa maritima</name>
    <dbReference type="NCBI Taxonomy" id="2592046"/>
    <lineage>
        <taxon>Bacteria</taxon>
        <taxon>Pseudomonadati</taxon>
        <taxon>Bacteroidota</taxon>
        <taxon>Flavobacteriia</taxon>
        <taxon>Flavobacteriales</taxon>
        <taxon>Flavobacteriaceae</taxon>
        <taxon>Formosa</taxon>
    </lineage>
</organism>
<dbReference type="AlphaFoldDB" id="A0A5D0GI89"/>
<evidence type="ECO:0000313" key="3">
    <source>
        <dbReference type="Proteomes" id="UP000324550"/>
    </source>
</evidence>
<sequence length="61" mass="7330">MFTNGQLVFGILFAIAFIIILFFTYRHDKKTHKKYYKGSVWVLIAFISFILFIASIKWFFK</sequence>
<gene>
    <name evidence="2" type="ORF">FVF61_04730</name>
</gene>
<dbReference type="Proteomes" id="UP000324550">
    <property type="component" value="Unassembled WGS sequence"/>
</dbReference>
<accession>A0A5D0GI89</accession>
<evidence type="ECO:0000256" key="1">
    <source>
        <dbReference type="SAM" id="Phobius"/>
    </source>
</evidence>
<feature type="transmembrane region" description="Helical" evidence="1">
    <location>
        <begin position="38"/>
        <end position="60"/>
    </location>
</feature>
<keyword evidence="3" id="KW-1185">Reference proteome</keyword>
<feature type="transmembrane region" description="Helical" evidence="1">
    <location>
        <begin position="6"/>
        <end position="26"/>
    </location>
</feature>
<evidence type="ECO:0000313" key="2">
    <source>
        <dbReference type="EMBL" id="TYA57537.1"/>
    </source>
</evidence>
<keyword evidence="1" id="KW-1133">Transmembrane helix</keyword>
<dbReference type="EMBL" id="VSFC01000022">
    <property type="protein sequence ID" value="TYA57537.1"/>
    <property type="molecule type" value="Genomic_DNA"/>
</dbReference>